<evidence type="ECO:0000259" key="13">
    <source>
        <dbReference type="PROSITE" id="PS50866"/>
    </source>
</evidence>
<evidence type="ECO:0000313" key="15">
    <source>
        <dbReference type="Proteomes" id="UP001501920"/>
    </source>
</evidence>
<dbReference type="OMA" id="AGDYMIC"/>
<evidence type="ECO:0000256" key="5">
    <source>
        <dbReference type="ARBA" id="ARBA00022692"/>
    </source>
</evidence>
<keyword evidence="6 12" id="KW-0732">Signal</keyword>
<evidence type="ECO:0000256" key="4">
    <source>
        <dbReference type="ARBA" id="ARBA00007104"/>
    </source>
</evidence>
<dbReference type="GeneTree" id="ENSGT00940000158445"/>
<dbReference type="Ensembl" id="ENSPNAT00000024196.2">
    <property type="protein sequence ID" value="ENSPNAP00000015867.2"/>
    <property type="gene ID" value="ENSPNAG00000021963.2"/>
</dbReference>
<dbReference type="InterPro" id="IPR009038">
    <property type="entry name" value="GOLD_dom"/>
</dbReference>
<dbReference type="RefSeq" id="XP_017538761.2">
    <property type="nucleotide sequence ID" value="XM_017683272.2"/>
</dbReference>
<dbReference type="OrthoDB" id="5976732at2759"/>
<keyword evidence="8 11" id="KW-1133">Transmembrane helix</keyword>
<organism evidence="14 15">
    <name type="scientific">Pygocentrus nattereri</name>
    <name type="common">Red-bellied piranha</name>
    <dbReference type="NCBI Taxonomy" id="42514"/>
    <lineage>
        <taxon>Eukaryota</taxon>
        <taxon>Metazoa</taxon>
        <taxon>Chordata</taxon>
        <taxon>Craniata</taxon>
        <taxon>Vertebrata</taxon>
        <taxon>Euteleostomi</taxon>
        <taxon>Actinopterygii</taxon>
        <taxon>Neopterygii</taxon>
        <taxon>Teleostei</taxon>
        <taxon>Ostariophysi</taxon>
        <taxon>Characiformes</taxon>
        <taxon>Characoidei</taxon>
        <taxon>Pygocentrus</taxon>
    </lineage>
</organism>
<keyword evidence="5 10" id="KW-0812">Transmembrane</keyword>
<dbReference type="Pfam" id="PF01105">
    <property type="entry name" value="EMP24_GP25L"/>
    <property type="match status" value="1"/>
</dbReference>
<dbReference type="PANTHER" id="PTHR22811">
    <property type="entry name" value="TRANSMEMBRANE EMP24 DOMAIN-CONTAINING PROTEIN"/>
    <property type="match status" value="1"/>
</dbReference>
<proteinExistence type="inferred from homology"/>
<keyword evidence="7" id="KW-0256">Endoplasmic reticulum</keyword>
<evidence type="ECO:0000256" key="6">
    <source>
        <dbReference type="ARBA" id="ARBA00022729"/>
    </source>
</evidence>
<sequence length="228" mass="25725">MPAPRSAARTPAALLWLSAAAVSAVFSPGTDSELTFVLPAGHAECFFQSAPRNGTLEVEYQVIAGAGMDVDFSVVSPHGVQLISEFRRSDGVHMVEPTEEGDYQLCFDNSFSRFSEKMVFFEVILENAANDPGADDEWAGLGEPENLLEYKLEDIRESMDSVHRHLERSRQMQTVLRAFEARDRNLLEDNLWRVSFWSCTTLVVMLVVAVTQVYTVRRLFDDKRRIRS</sequence>
<protein>
    <recommendedName>
        <fullName evidence="13">GOLD domain-containing protein</fullName>
    </recommendedName>
</protein>
<dbReference type="SMART" id="SM01190">
    <property type="entry name" value="EMP24_GP25L"/>
    <property type="match status" value="1"/>
</dbReference>
<dbReference type="GO" id="GO:0005789">
    <property type="term" value="C:endoplasmic reticulum membrane"/>
    <property type="evidence" value="ECO:0007669"/>
    <property type="project" value="UniProtKB-SubCell"/>
</dbReference>
<reference evidence="14 15" key="1">
    <citation type="submission" date="2020-10" db="EMBL/GenBank/DDBJ databases">
        <title>Pygocentrus nattereri (red-bellied piranha) genome, fPygNat1, primary haplotype.</title>
        <authorList>
            <person name="Myers G."/>
            <person name="Meyer A."/>
            <person name="Karagic N."/>
            <person name="Pippel M."/>
            <person name="Winkler S."/>
            <person name="Tracey A."/>
            <person name="Wood J."/>
            <person name="Formenti G."/>
            <person name="Howe K."/>
            <person name="Fedrigo O."/>
            <person name="Jarvis E.D."/>
        </authorList>
    </citation>
    <scope>NUCLEOTIDE SEQUENCE [LARGE SCALE GENOMIC DNA]</scope>
</reference>
<dbReference type="CTD" id="791158"/>
<keyword evidence="9 11" id="KW-0472">Membrane</keyword>
<evidence type="ECO:0000256" key="11">
    <source>
        <dbReference type="SAM" id="Phobius"/>
    </source>
</evidence>
<dbReference type="Proteomes" id="UP001501920">
    <property type="component" value="Chromosome 12"/>
</dbReference>
<evidence type="ECO:0000256" key="10">
    <source>
        <dbReference type="RuleBase" id="RU003827"/>
    </source>
</evidence>
<dbReference type="STRING" id="42514.ENSPNAP00000015867"/>
<dbReference type="InterPro" id="IPR036598">
    <property type="entry name" value="GOLD_dom_sf"/>
</dbReference>
<feature type="signal peptide" evidence="12">
    <location>
        <begin position="1"/>
        <end position="32"/>
    </location>
</feature>
<evidence type="ECO:0000256" key="1">
    <source>
        <dbReference type="ARBA" id="ARBA00004115"/>
    </source>
</evidence>
<name>A0A3B4CUT8_PYGNA</name>
<dbReference type="GO" id="GO:0005794">
    <property type="term" value="C:Golgi apparatus"/>
    <property type="evidence" value="ECO:0007669"/>
    <property type="project" value="UniProtKB-SubCell"/>
</dbReference>
<feature type="transmembrane region" description="Helical" evidence="11">
    <location>
        <begin position="194"/>
        <end position="216"/>
    </location>
</feature>
<evidence type="ECO:0000256" key="2">
    <source>
        <dbReference type="ARBA" id="ARBA00004151"/>
    </source>
</evidence>
<comment type="similarity">
    <text evidence="4 10">Belongs to the EMP24/GP25L family.</text>
</comment>
<dbReference type="Gene3D" id="2.60.120.680">
    <property type="entry name" value="GOLD domain"/>
    <property type="match status" value="1"/>
</dbReference>
<keyword evidence="15" id="KW-1185">Reference proteome</keyword>
<feature type="domain" description="GOLD" evidence="13">
    <location>
        <begin position="43"/>
        <end position="125"/>
    </location>
</feature>
<evidence type="ECO:0000313" key="14">
    <source>
        <dbReference type="Ensembl" id="ENSPNAP00000015867.2"/>
    </source>
</evidence>
<reference evidence="14" key="3">
    <citation type="submission" date="2025-09" db="UniProtKB">
        <authorList>
            <consortium name="Ensembl"/>
        </authorList>
    </citation>
    <scope>IDENTIFICATION</scope>
</reference>
<dbReference type="SUPFAM" id="SSF101576">
    <property type="entry name" value="Supernatant protein factor (SPF), C-terminal domain"/>
    <property type="match status" value="1"/>
</dbReference>
<dbReference type="AlphaFoldDB" id="A0A3B4CUT8"/>
<evidence type="ECO:0000256" key="3">
    <source>
        <dbReference type="ARBA" id="ARBA00004619"/>
    </source>
</evidence>
<reference evidence="14" key="2">
    <citation type="submission" date="2025-08" db="UniProtKB">
        <authorList>
            <consortium name="Ensembl"/>
        </authorList>
    </citation>
    <scope>IDENTIFICATION</scope>
</reference>
<evidence type="ECO:0000256" key="9">
    <source>
        <dbReference type="ARBA" id="ARBA00023136"/>
    </source>
</evidence>
<evidence type="ECO:0000256" key="12">
    <source>
        <dbReference type="SAM" id="SignalP"/>
    </source>
</evidence>
<evidence type="ECO:0000256" key="8">
    <source>
        <dbReference type="ARBA" id="ARBA00022989"/>
    </source>
</evidence>
<dbReference type="InterPro" id="IPR015720">
    <property type="entry name" value="Emp24-like"/>
</dbReference>
<accession>A0A3B4CUT8</accession>
<evidence type="ECO:0000256" key="7">
    <source>
        <dbReference type="ARBA" id="ARBA00022824"/>
    </source>
</evidence>
<dbReference type="GO" id="GO:0033116">
    <property type="term" value="C:endoplasmic reticulum-Golgi intermediate compartment membrane"/>
    <property type="evidence" value="ECO:0007669"/>
    <property type="project" value="UniProtKB-SubCell"/>
</dbReference>
<dbReference type="PROSITE" id="PS50866">
    <property type="entry name" value="GOLD"/>
    <property type="match status" value="1"/>
</dbReference>
<feature type="chain" id="PRO_5043668996" description="GOLD domain-containing protein" evidence="12">
    <location>
        <begin position="33"/>
        <end position="228"/>
    </location>
</feature>
<dbReference type="GeneID" id="108411617"/>
<comment type="subcellular location">
    <subcellularLocation>
        <location evidence="1">Endoplasmic reticulum membrane</location>
        <topology evidence="1">Single-pass type I membrane protein</topology>
    </subcellularLocation>
    <subcellularLocation>
        <location evidence="2">Endoplasmic reticulum-Golgi intermediate compartment membrane</location>
        <topology evidence="2">Single-pass type I membrane protein</topology>
    </subcellularLocation>
    <subcellularLocation>
        <location evidence="3">Golgi apparatus</location>
        <location evidence="3">cis-Golgi network membrane</location>
        <topology evidence="3">Single-pass type I membrane protein</topology>
    </subcellularLocation>
    <subcellularLocation>
        <location evidence="10">Membrane</location>
        <topology evidence="10">Single-pass type I membrane protein</topology>
    </subcellularLocation>
</comment>